<protein>
    <submittedName>
        <fullName evidence="7">Multicopper oxidase, type 2</fullName>
    </submittedName>
</protein>
<dbReference type="Gene3D" id="3.60.10.10">
    <property type="entry name" value="Endonuclease/exonuclease/phosphatase"/>
    <property type="match status" value="1"/>
</dbReference>
<feature type="chain" id="PRO_5021022334" evidence="4">
    <location>
        <begin position="28"/>
        <end position="1000"/>
    </location>
</feature>
<reference evidence="7 8" key="1">
    <citation type="submission" date="2018-11" db="EMBL/GenBank/DDBJ databases">
        <authorList>
            <person name="Mardanov A.V."/>
            <person name="Ravin N.V."/>
            <person name="Dedysh S.N."/>
        </authorList>
    </citation>
    <scope>NUCLEOTIDE SEQUENCE [LARGE SCALE GENOMIC DNA]</scope>
    <source>
        <strain evidence="7 8">AF10</strain>
    </source>
</reference>
<evidence type="ECO:0000313" key="7">
    <source>
        <dbReference type="EMBL" id="RXH55910.1"/>
    </source>
</evidence>
<feature type="domain" description="Abnormal spindle-like microcephaly-associated protein ASH" evidence="6">
    <location>
        <begin position="740"/>
        <end position="820"/>
    </location>
</feature>
<evidence type="ECO:0000256" key="1">
    <source>
        <dbReference type="ARBA" id="ARBA00004496"/>
    </source>
</evidence>
<accession>A0A4Q0T0Q3</accession>
<feature type="signal peptide" evidence="4">
    <location>
        <begin position="1"/>
        <end position="27"/>
    </location>
</feature>
<dbReference type="GO" id="GO:0003824">
    <property type="term" value="F:catalytic activity"/>
    <property type="evidence" value="ECO:0007669"/>
    <property type="project" value="InterPro"/>
</dbReference>
<name>A0A4Q0T0Q3_9BACT</name>
<keyword evidence="4" id="KW-0732">Signal</keyword>
<dbReference type="AlphaFoldDB" id="A0A4Q0T0Q3"/>
<keyword evidence="3" id="KW-1133">Transmembrane helix</keyword>
<evidence type="ECO:0000259" key="5">
    <source>
        <dbReference type="Pfam" id="PF03372"/>
    </source>
</evidence>
<dbReference type="NCBIfam" id="NF012200">
    <property type="entry name" value="choice_anch_D"/>
    <property type="match status" value="2"/>
</dbReference>
<dbReference type="Pfam" id="PF15780">
    <property type="entry name" value="ASH"/>
    <property type="match status" value="2"/>
</dbReference>
<keyword evidence="3" id="KW-0812">Transmembrane</keyword>
<keyword evidence="2" id="KW-0963">Cytoplasm</keyword>
<dbReference type="Pfam" id="PF03372">
    <property type="entry name" value="Exo_endo_phos"/>
    <property type="match status" value="1"/>
</dbReference>
<keyword evidence="3" id="KW-0472">Membrane</keyword>
<dbReference type="InterPro" id="IPR013783">
    <property type="entry name" value="Ig-like_fold"/>
</dbReference>
<dbReference type="EMBL" id="RDSM01000002">
    <property type="protein sequence ID" value="RXH55910.1"/>
    <property type="molecule type" value="Genomic_DNA"/>
</dbReference>
<feature type="domain" description="Abnormal spindle-like microcephaly-associated protein ASH" evidence="6">
    <location>
        <begin position="636"/>
        <end position="724"/>
    </location>
</feature>
<proteinExistence type="predicted"/>
<dbReference type="Proteomes" id="UP000289437">
    <property type="component" value="Unassembled WGS sequence"/>
</dbReference>
<dbReference type="PANTHER" id="PTHR42834">
    <property type="entry name" value="ENDONUCLEASE/EXONUCLEASE/PHOSPHATASE FAMILY PROTEIN (AFU_ORTHOLOGUE AFUA_3G09210)"/>
    <property type="match status" value="1"/>
</dbReference>
<evidence type="ECO:0000256" key="3">
    <source>
        <dbReference type="SAM" id="Phobius"/>
    </source>
</evidence>
<sequence length="1000" mass="102054">MRCLAPIRNAARLALVLLPLLAPTVFAQTTLQIHDIMTALPNSPYLGQSVSVSGIVVGVMNTGGFYFSEPSTSWDSLVATAEGMPVFYASAADNPSCAVVGNIVTVVGTVTNTTALTAADTPGTGITPTSCTVTGTGTMTQSINLSSVLTTFGDALKYTGMAASNTSFYAIAPTTGTLTETSETVTSNGQFWATLGANTTTNNHLFRTAGIAADEYKPTTAPSTVATWSGNPQRILIDTTTFGGSPVDITVGQAITCTVPSGITLGATTGIGLIDYTRGYSRLLIFKSTTCSVTGTIAPTTSAAADSTHFHVGTLDLNRFYSPTGPVAVTAAAYQTRLTKAALAIVDSLGSPDILSLQEVQDLATLTDLATAVNTLAGTTYVPYLTPGPDTSSLNLGFLVNSKTVVTDSVKQLEASATYTNSTGTAVLWERPPLVLNAEFVRTGKNYPVSVFNVHLTPRDNIGDATLGPDIRLHRAAQAADLSSLVQTYQTAGSNVVVAGNFNAFQFNDGYVDVLGVVTGSPAAASAVTLYQATSTTAALTNFTTQVASTSQYNYIERGNAESIEHILASATVPDTSTASASLASYVSAVTQPHFTADFAATNANSPTTPAGLTPHDGFVTAFLIPPVPTTASISATAVNFGSVNLGSSATQTLTITNTTTFTSTVNVTNVAISGTNATDFTQTNTCAALTEGATCTVTLTFTPTALGARTGLLTVTTDSTSNPTLTATLTGTGTTALAISPTALSFGNVDLGTTSAAQTVTLTNYTSVAIPLSSIAITGDFAETTTCGTSLPALGTCTFAVTFTPTVTGARTGTLTINNAVTVSLTGNGVDFTIAFSPTTGATVAGESVTPNLVLTPIAGYSANVALTCTDAASGSTCTPATGTAALSTANTLAVAITTTAQYTVIGYTGATPVLWIVLLTTLSGAILFFSIRRTRHLPKLAALVIILSLISLPITGCSDKLPSTNANPTLPGSYTYTISATDGTLTHTATYTLTVTAK</sequence>
<dbReference type="OrthoDB" id="9801679at2"/>
<evidence type="ECO:0000313" key="8">
    <source>
        <dbReference type="Proteomes" id="UP000289437"/>
    </source>
</evidence>
<organism evidence="7 8">
    <name type="scientific">Granulicella sibirica</name>
    <dbReference type="NCBI Taxonomy" id="2479048"/>
    <lineage>
        <taxon>Bacteria</taxon>
        <taxon>Pseudomonadati</taxon>
        <taxon>Acidobacteriota</taxon>
        <taxon>Terriglobia</taxon>
        <taxon>Terriglobales</taxon>
        <taxon>Acidobacteriaceae</taxon>
        <taxon>Granulicella</taxon>
    </lineage>
</organism>
<dbReference type="InterPro" id="IPR036691">
    <property type="entry name" value="Endo/exonu/phosph_ase_sf"/>
</dbReference>
<dbReference type="RefSeq" id="WP_161570964.1">
    <property type="nucleotide sequence ID" value="NZ_RDSM01000002.1"/>
</dbReference>
<keyword evidence="8" id="KW-1185">Reference proteome</keyword>
<evidence type="ECO:0000256" key="4">
    <source>
        <dbReference type="SAM" id="SignalP"/>
    </source>
</evidence>
<gene>
    <name evidence="7" type="ORF">GRAN_2767</name>
</gene>
<dbReference type="InterPro" id="IPR005135">
    <property type="entry name" value="Endo/exonuclease/phosphatase"/>
</dbReference>
<comment type="caution">
    <text evidence="7">The sequence shown here is derived from an EMBL/GenBank/DDBJ whole genome shotgun (WGS) entry which is preliminary data.</text>
</comment>
<dbReference type="InterPro" id="IPR031549">
    <property type="entry name" value="ASH"/>
</dbReference>
<dbReference type="SUPFAM" id="SSF56219">
    <property type="entry name" value="DNase I-like"/>
    <property type="match status" value="1"/>
</dbReference>
<evidence type="ECO:0000256" key="2">
    <source>
        <dbReference type="ARBA" id="ARBA00022490"/>
    </source>
</evidence>
<evidence type="ECO:0000259" key="6">
    <source>
        <dbReference type="Pfam" id="PF15780"/>
    </source>
</evidence>
<reference evidence="8" key="2">
    <citation type="submission" date="2019-02" db="EMBL/GenBank/DDBJ databases">
        <title>Granulicella sibirica sp. nov., a psychrotolerant acidobacterium isolated from an organic soil layer in forested tundra, West Siberia.</title>
        <authorList>
            <person name="Oshkin I.Y."/>
            <person name="Kulichevskaya I.S."/>
            <person name="Rijpstra W.I.C."/>
            <person name="Sinninghe Damste J.S."/>
            <person name="Rakitin A.L."/>
            <person name="Ravin N.V."/>
            <person name="Dedysh S.N."/>
        </authorList>
    </citation>
    <scope>NUCLEOTIDE SEQUENCE [LARGE SCALE GENOMIC DNA]</scope>
    <source>
        <strain evidence="8">AF10</strain>
    </source>
</reference>
<feature type="transmembrane region" description="Helical" evidence="3">
    <location>
        <begin position="915"/>
        <end position="933"/>
    </location>
</feature>
<dbReference type="Gene3D" id="2.60.40.10">
    <property type="entry name" value="Immunoglobulins"/>
    <property type="match status" value="2"/>
</dbReference>
<dbReference type="GO" id="GO:0005737">
    <property type="term" value="C:cytoplasm"/>
    <property type="evidence" value="ECO:0007669"/>
    <property type="project" value="UniProtKB-SubCell"/>
</dbReference>
<feature type="domain" description="Endonuclease/exonuclease/phosphatase" evidence="5">
    <location>
        <begin position="341"/>
        <end position="513"/>
    </location>
</feature>
<comment type="subcellular location">
    <subcellularLocation>
        <location evidence="1">Cytoplasm</location>
    </subcellularLocation>
</comment>
<dbReference type="PANTHER" id="PTHR42834:SF1">
    <property type="entry name" value="ENDONUCLEASE_EXONUCLEASE_PHOSPHATASE FAMILY PROTEIN (AFU_ORTHOLOGUE AFUA_3G09210)"/>
    <property type="match status" value="1"/>
</dbReference>